<name>M6W6D0_LEPBO</name>
<dbReference type="AlphaFoldDB" id="M6W6D0"/>
<gene>
    <name evidence="2" type="ORF">LEP1GSC133_3085</name>
</gene>
<feature type="compositionally biased region" description="Polar residues" evidence="1">
    <location>
        <begin position="1"/>
        <end position="11"/>
    </location>
</feature>
<organism evidence="2 3">
    <name type="scientific">Leptospira borgpetersenii serovar Pomona str. 200901868</name>
    <dbReference type="NCBI Taxonomy" id="1192866"/>
    <lineage>
        <taxon>Bacteria</taxon>
        <taxon>Pseudomonadati</taxon>
        <taxon>Spirochaetota</taxon>
        <taxon>Spirochaetia</taxon>
        <taxon>Leptospirales</taxon>
        <taxon>Leptospiraceae</taxon>
        <taxon>Leptospira</taxon>
    </lineage>
</organism>
<dbReference type="Proteomes" id="UP000012159">
    <property type="component" value="Unassembled WGS sequence"/>
</dbReference>
<evidence type="ECO:0000313" key="2">
    <source>
        <dbReference type="EMBL" id="EMO64675.1"/>
    </source>
</evidence>
<feature type="compositionally biased region" description="Basic and acidic residues" evidence="1">
    <location>
        <begin position="12"/>
        <end position="23"/>
    </location>
</feature>
<dbReference type="EMBL" id="AKWF02000023">
    <property type="protein sequence ID" value="EMO64675.1"/>
    <property type="molecule type" value="Genomic_DNA"/>
</dbReference>
<reference evidence="2 3" key="1">
    <citation type="submission" date="2013-01" db="EMBL/GenBank/DDBJ databases">
        <authorList>
            <person name="Harkins D.M."/>
            <person name="Durkin A.S."/>
            <person name="Brinkac L.M."/>
            <person name="Haft D.H."/>
            <person name="Selengut J.D."/>
            <person name="Sanka R."/>
            <person name="DePew J."/>
            <person name="Purushe J."/>
            <person name="Picardeau M."/>
            <person name="Werts C."/>
            <person name="Goarant C."/>
            <person name="Vinetz J.M."/>
            <person name="Sutton G.G."/>
            <person name="Nierman W.C."/>
            <person name="Fouts D.E."/>
        </authorList>
    </citation>
    <scope>NUCLEOTIDE SEQUENCE [LARGE SCALE GENOMIC DNA]</scope>
    <source>
        <strain evidence="2 3">200901868</strain>
    </source>
</reference>
<evidence type="ECO:0000256" key="1">
    <source>
        <dbReference type="SAM" id="MobiDB-lite"/>
    </source>
</evidence>
<dbReference type="STRING" id="1192866.LEP1GSC133_3085"/>
<accession>M6W6D0</accession>
<protein>
    <submittedName>
        <fullName evidence="2">Uncharacterized protein</fullName>
    </submittedName>
</protein>
<sequence>MTLYNSNQILNTKKEIPSKRNPENTEIGILEDPVREREPNQIRVHIPATVPVTDLILNSLKEIKIKNQADYLLYKKRRNKIRFQGKNPLKILF</sequence>
<feature type="region of interest" description="Disordered" evidence="1">
    <location>
        <begin position="1"/>
        <end position="30"/>
    </location>
</feature>
<comment type="caution">
    <text evidence="2">The sequence shown here is derived from an EMBL/GenBank/DDBJ whole genome shotgun (WGS) entry which is preliminary data.</text>
</comment>
<evidence type="ECO:0000313" key="3">
    <source>
        <dbReference type="Proteomes" id="UP000012159"/>
    </source>
</evidence>
<proteinExistence type="predicted"/>